<keyword evidence="8 11" id="KW-1133">Transmembrane helix</keyword>
<comment type="subcellular location">
    <subcellularLocation>
        <location evidence="2">Membrane</location>
    </subcellularLocation>
</comment>
<dbReference type="SMART" id="SM00388">
    <property type="entry name" value="HisKA"/>
    <property type="match status" value="1"/>
</dbReference>
<dbReference type="InterPro" id="IPR003661">
    <property type="entry name" value="HisK_dim/P_dom"/>
</dbReference>
<dbReference type="SMART" id="SM00387">
    <property type="entry name" value="HATPase_c"/>
    <property type="match status" value="1"/>
</dbReference>
<keyword evidence="7" id="KW-0418">Kinase</keyword>
<name>A0A6J7P969_9ZZZZ</name>
<reference evidence="14" key="1">
    <citation type="submission" date="2020-05" db="EMBL/GenBank/DDBJ databases">
        <authorList>
            <person name="Chiriac C."/>
            <person name="Salcher M."/>
            <person name="Ghai R."/>
            <person name="Kavagutti S V."/>
        </authorList>
    </citation>
    <scope>NUCLEOTIDE SEQUENCE</scope>
</reference>
<feature type="domain" description="Histidine kinase" evidence="12">
    <location>
        <begin position="243"/>
        <end position="448"/>
    </location>
</feature>
<dbReference type="PROSITE" id="PS50885">
    <property type="entry name" value="HAMP"/>
    <property type="match status" value="1"/>
</dbReference>
<evidence type="ECO:0000256" key="6">
    <source>
        <dbReference type="ARBA" id="ARBA00022692"/>
    </source>
</evidence>
<protein>
    <recommendedName>
        <fullName evidence="3">histidine kinase</fullName>
        <ecNumber evidence="3">2.7.13.3</ecNumber>
    </recommendedName>
</protein>
<dbReference type="Pfam" id="PF02518">
    <property type="entry name" value="HATPase_c"/>
    <property type="match status" value="1"/>
</dbReference>
<dbReference type="InterPro" id="IPR050428">
    <property type="entry name" value="TCS_sensor_his_kinase"/>
</dbReference>
<evidence type="ECO:0000256" key="11">
    <source>
        <dbReference type="SAM" id="Phobius"/>
    </source>
</evidence>
<dbReference type="SUPFAM" id="SSF158472">
    <property type="entry name" value="HAMP domain-like"/>
    <property type="match status" value="1"/>
</dbReference>
<dbReference type="EMBL" id="CAFBPF010000010">
    <property type="protein sequence ID" value="CAB5001681.1"/>
    <property type="molecule type" value="Genomic_DNA"/>
</dbReference>
<dbReference type="GO" id="GO:0000155">
    <property type="term" value="F:phosphorelay sensor kinase activity"/>
    <property type="evidence" value="ECO:0007669"/>
    <property type="project" value="InterPro"/>
</dbReference>
<evidence type="ECO:0000256" key="5">
    <source>
        <dbReference type="ARBA" id="ARBA00022679"/>
    </source>
</evidence>
<dbReference type="CDD" id="cd00075">
    <property type="entry name" value="HATPase"/>
    <property type="match status" value="1"/>
</dbReference>
<dbReference type="SUPFAM" id="SSF55874">
    <property type="entry name" value="ATPase domain of HSP90 chaperone/DNA topoisomerase II/histidine kinase"/>
    <property type="match status" value="1"/>
</dbReference>
<dbReference type="Gene3D" id="6.10.340.10">
    <property type="match status" value="1"/>
</dbReference>
<evidence type="ECO:0000256" key="2">
    <source>
        <dbReference type="ARBA" id="ARBA00004370"/>
    </source>
</evidence>
<dbReference type="CDD" id="cd00082">
    <property type="entry name" value="HisKA"/>
    <property type="match status" value="1"/>
</dbReference>
<comment type="catalytic activity">
    <reaction evidence="1">
        <text>ATP + protein L-histidine = ADP + protein N-phospho-L-histidine.</text>
        <dbReference type="EC" id="2.7.13.3"/>
    </reaction>
</comment>
<evidence type="ECO:0000256" key="3">
    <source>
        <dbReference type="ARBA" id="ARBA00012438"/>
    </source>
</evidence>
<accession>A0A6J7P969</accession>
<evidence type="ECO:0000259" key="13">
    <source>
        <dbReference type="PROSITE" id="PS50885"/>
    </source>
</evidence>
<evidence type="ECO:0000256" key="8">
    <source>
        <dbReference type="ARBA" id="ARBA00022989"/>
    </source>
</evidence>
<evidence type="ECO:0000259" key="12">
    <source>
        <dbReference type="PROSITE" id="PS50109"/>
    </source>
</evidence>
<dbReference type="InterPro" id="IPR003660">
    <property type="entry name" value="HAMP_dom"/>
</dbReference>
<evidence type="ECO:0000313" key="14">
    <source>
        <dbReference type="EMBL" id="CAB5001681.1"/>
    </source>
</evidence>
<keyword evidence="5" id="KW-0808">Transferase</keyword>
<evidence type="ECO:0000256" key="4">
    <source>
        <dbReference type="ARBA" id="ARBA00022553"/>
    </source>
</evidence>
<evidence type="ECO:0000256" key="9">
    <source>
        <dbReference type="ARBA" id="ARBA00023012"/>
    </source>
</evidence>
<dbReference type="InterPro" id="IPR036890">
    <property type="entry name" value="HATPase_C_sf"/>
</dbReference>
<dbReference type="EC" id="2.7.13.3" evidence="3"/>
<feature type="transmembrane region" description="Helical" evidence="11">
    <location>
        <begin position="162"/>
        <end position="184"/>
    </location>
</feature>
<dbReference type="PANTHER" id="PTHR45436">
    <property type="entry name" value="SENSOR HISTIDINE KINASE YKOH"/>
    <property type="match status" value="1"/>
</dbReference>
<keyword evidence="4" id="KW-0597">Phosphoprotein</keyword>
<dbReference type="GO" id="GO:0005886">
    <property type="term" value="C:plasma membrane"/>
    <property type="evidence" value="ECO:0007669"/>
    <property type="project" value="TreeGrafter"/>
</dbReference>
<evidence type="ECO:0000256" key="1">
    <source>
        <dbReference type="ARBA" id="ARBA00000085"/>
    </source>
</evidence>
<dbReference type="Gene3D" id="1.10.287.130">
    <property type="match status" value="1"/>
</dbReference>
<feature type="domain" description="HAMP" evidence="13">
    <location>
        <begin position="182"/>
        <end position="235"/>
    </location>
</feature>
<dbReference type="PRINTS" id="PR00344">
    <property type="entry name" value="BCTRLSENSOR"/>
</dbReference>
<dbReference type="Pfam" id="PF00672">
    <property type="entry name" value="HAMP"/>
    <property type="match status" value="1"/>
</dbReference>
<dbReference type="InterPro" id="IPR036097">
    <property type="entry name" value="HisK_dim/P_sf"/>
</dbReference>
<keyword evidence="6 11" id="KW-0812">Transmembrane</keyword>
<sequence length="466" mass="49759">MSLRARLAISFAAFAATAVLVVAITGHMTTARALRVEIDRTLDGYSERLEHSDGAFLTALCGIRDTGAEMHEGPIPELPGSRVQCIDSEGERVLSITSGALPLSRADRELARSGGESRFSTVSTDGGAYRLLTVAVPGGGAVQLARSLAEVDHALDALRLRALLIGFFVILAGGVFGWLTAVFITRPLAVLTSTAEQIAQTGDLTAPIRTQGEDEVGRLSTAFAMMISALSQSRREQQQLGQDAGHELRTPLTSLRANIDTLSRHPNLDPETRSRVVEDLDSEARELTALTEELLNLVTEKHDSEVAHTCDLAELLERAVDRASRRSDHQYSLVAEPFLLEAREGRVLRAVGNLLENAAKFSPAGSAIEIRESGGVITVRDHGVGFTPSDIPSVFRRFYRSDSARALPGSGLGLAIVAQVAEECGGAVSAQNAEDGGAIMTLILKDRPAAETDRSGAAREGRHGER</sequence>
<keyword evidence="10 11" id="KW-0472">Membrane</keyword>
<keyword evidence="9" id="KW-0902">Two-component regulatory system</keyword>
<dbReference type="InterPro" id="IPR004358">
    <property type="entry name" value="Sig_transdc_His_kin-like_C"/>
</dbReference>
<dbReference type="Pfam" id="PF00512">
    <property type="entry name" value="HisKA"/>
    <property type="match status" value="1"/>
</dbReference>
<evidence type="ECO:0000256" key="10">
    <source>
        <dbReference type="ARBA" id="ARBA00023136"/>
    </source>
</evidence>
<evidence type="ECO:0000256" key="7">
    <source>
        <dbReference type="ARBA" id="ARBA00022777"/>
    </source>
</evidence>
<organism evidence="14">
    <name type="scientific">freshwater metagenome</name>
    <dbReference type="NCBI Taxonomy" id="449393"/>
    <lineage>
        <taxon>unclassified sequences</taxon>
        <taxon>metagenomes</taxon>
        <taxon>ecological metagenomes</taxon>
    </lineage>
</organism>
<dbReference type="Gene3D" id="3.30.565.10">
    <property type="entry name" value="Histidine kinase-like ATPase, C-terminal domain"/>
    <property type="match status" value="1"/>
</dbReference>
<dbReference type="AlphaFoldDB" id="A0A6J7P969"/>
<dbReference type="CDD" id="cd06225">
    <property type="entry name" value="HAMP"/>
    <property type="match status" value="1"/>
</dbReference>
<dbReference type="SMART" id="SM00304">
    <property type="entry name" value="HAMP"/>
    <property type="match status" value="1"/>
</dbReference>
<dbReference type="PROSITE" id="PS50109">
    <property type="entry name" value="HIS_KIN"/>
    <property type="match status" value="1"/>
</dbReference>
<dbReference type="InterPro" id="IPR003594">
    <property type="entry name" value="HATPase_dom"/>
</dbReference>
<dbReference type="SUPFAM" id="SSF47384">
    <property type="entry name" value="Homodimeric domain of signal transducing histidine kinase"/>
    <property type="match status" value="1"/>
</dbReference>
<dbReference type="InterPro" id="IPR005467">
    <property type="entry name" value="His_kinase_dom"/>
</dbReference>
<dbReference type="PANTHER" id="PTHR45436:SF5">
    <property type="entry name" value="SENSOR HISTIDINE KINASE TRCS"/>
    <property type="match status" value="1"/>
</dbReference>
<gene>
    <name evidence="14" type="ORF">UFOPK4071_00165</name>
</gene>
<proteinExistence type="predicted"/>